<sequence length="688" mass="77325">MVQEYQSPVRVYKYPFELVMAAYEKRFPTCPLIPVFLGSDIVSEYKSEDGAEHVLERRCKLDVDAPYLLKKIIGVEFVYFNQTNSLNRRERTLKISAYNESFSSRVGVEENCYYSVHPDNPDWTCFEQDAKLDIKSFFGFEAAVEKLAIKLYLQNIKKGKEVIQHYIDELINDGVTHIAPFPGAVSRPRTRSLLLENAPEGEDKTVLVPIASSAVDGTEAADATALQDCKLDDVYIQRFLGKLNPKEENQLIQLRKKLSMAHQGKMPNDAHLLRFLRARDFNLDKAYEMLCQSLAWRRHHHIDSILDTWKPPEHLLEYYCGGWHHHDKEGRPVYILRLGSMDVKGLLKAVGEDGFLKHVVSTNEEGLKRTETLTKETGQPISSWTCICDLEGLSMRHLWRPGIKALLHVIEMVECNYPETMGRLLIVRAPRIFGVLWTLVSPFIDENTRNKFLIYGGNDYQGPGGLTDYIDGDFIPDFLGGPSECSIREGRLVPKSLYRSLEFDGSEQSFGSDIYHTAHVSKGSPHEVLVSITESESVITWDFDVMKGDVTFTVFRHKRPREAMSSTSVNSLGSNASLNQSGVVAGVDAVVVEKPRHCLDGESVQGTHVSSIPGVYVLQWKFKTGLPSGQAHTRHNRAKVMYYHEVLASGDFRGSISSLESCHSGFSQLSVSTNTSSGGSQASSKVSR</sequence>
<evidence type="ECO:0000313" key="5">
    <source>
        <dbReference type="Proteomes" id="UP000887567"/>
    </source>
</evidence>
<dbReference type="CDD" id="cd00170">
    <property type="entry name" value="SEC14"/>
    <property type="match status" value="1"/>
</dbReference>
<dbReference type="Gene3D" id="3.40.525.10">
    <property type="entry name" value="CRAL-TRIO lipid binding domain"/>
    <property type="match status" value="1"/>
</dbReference>
<dbReference type="Pfam" id="PF04707">
    <property type="entry name" value="PRELI"/>
    <property type="match status" value="1"/>
</dbReference>
<dbReference type="InterPro" id="IPR036865">
    <property type="entry name" value="CRAL-TRIO_dom_sf"/>
</dbReference>
<dbReference type="OMA" id="AEWTCFD"/>
<protein>
    <recommendedName>
        <fullName evidence="6">SEC14-like protein 1</fullName>
    </recommendedName>
</protein>
<dbReference type="InterPro" id="IPR036598">
    <property type="entry name" value="GOLD_dom_sf"/>
</dbReference>
<dbReference type="SUPFAM" id="SSF101576">
    <property type="entry name" value="Supernatant protein factor (SPF), C-terminal domain"/>
    <property type="match status" value="1"/>
</dbReference>
<dbReference type="InterPro" id="IPR011074">
    <property type="entry name" value="CRAL/TRIO_N_dom"/>
</dbReference>
<dbReference type="InterPro" id="IPR051064">
    <property type="entry name" value="SEC14/CRAL-TRIO_domain"/>
</dbReference>
<dbReference type="KEGG" id="epa:110251764"/>
<evidence type="ECO:0000259" key="3">
    <source>
        <dbReference type="PROSITE" id="PS50904"/>
    </source>
</evidence>
<dbReference type="GeneID" id="110251764"/>
<dbReference type="OrthoDB" id="30289at2759"/>
<dbReference type="SUPFAM" id="SSF46938">
    <property type="entry name" value="CRAL/TRIO N-terminal domain"/>
    <property type="match status" value="1"/>
</dbReference>
<feature type="domain" description="GOLD" evidence="2">
    <location>
        <begin position="507"/>
        <end position="646"/>
    </location>
</feature>
<dbReference type="AlphaFoldDB" id="A0A913Y3E5"/>
<dbReference type="PANTHER" id="PTHR23324">
    <property type="entry name" value="SEC14 RELATED PROTEIN"/>
    <property type="match status" value="1"/>
</dbReference>
<dbReference type="Gene3D" id="2.60.120.680">
    <property type="entry name" value="GOLD domain"/>
    <property type="match status" value="1"/>
</dbReference>
<keyword evidence="5" id="KW-1185">Reference proteome</keyword>
<dbReference type="InterPro" id="IPR036273">
    <property type="entry name" value="CRAL/TRIO_N_dom_sf"/>
</dbReference>
<dbReference type="PROSITE" id="PS50191">
    <property type="entry name" value="CRAL_TRIO"/>
    <property type="match status" value="1"/>
</dbReference>
<dbReference type="PRINTS" id="PR00180">
    <property type="entry name" value="CRETINALDHBP"/>
</dbReference>
<dbReference type="Pfam" id="PF00650">
    <property type="entry name" value="CRAL_TRIO"/>
    <property type="match status" value="1"/>
</dbReference>
<accession>A0A913Y3E5</accession>
<dbReference type="InterPro" id="IPR001251">
    <property type="entry name" value="CRAL-TRIO_dom"/>
</dbReference>
<feature type="domain" description="CRAL-TRIO" evidence="1">
    <location>
        <begin position="311"/>
        <end position="487"/>
    </location>
</feature>
<dbReference type="Proteomes" id="UP000887567">
    <property type="component" value="Unplaced"/>
</dbReference>
<dbReference type="InterPro" id="IPR006797">
    <property type="entry name" value="PRELI/MSF1_dom"/>
</dbReference>
<dbReference type="PROSITE" id="PS50866">
    <property type="entry name" value="GOLD"/>
    <property type="match status" value="1"/>
</dbReference>
<evidence type="ECO:0008006" key="6">
    <source>
        <dbReference type="Google" id="ProtNLM"/>
    </source>
</evidence>
<dbReference type="Pfam" id="PF03765">
    <property type="entry name" value="CRAL_TRIO_N"/>
    <property type="match status" value="1"/>
</dbReference>
<proteinExistence type="predicted"/>
<name>A0A913Y3E5_EXADI</name>
<evidence type="ECO:0000313" key="4">
    <source>
        <dbReference type="EnsemblMetazoa" id="XP_020914155.1"/>
    </source>
</evidence>
<feature type="domain" description="PRELI/MSF1" evidence="3">
    <location>
        <begin position="2"/>
        <end position="175"/>
    </location>
</feature>
<evidence type="ECO:0000259" key="2">
    <source>
        <dbReference type="PROSITE" id="PS50866"/>
    </source>
</evidence>
<dbReference type="SMART" id="SM00516">
    <property type="entry name" value="SEC14"/>
    <property type="match status" value="1"/>
</dbReference>
<dbReference type="EnsemblMetazoa" id="XM_021058496.2">
    <property type="protein sequence ID" value="XP_020914155.1"/>
    <property type="gene ID" value="LOC110251764"/>
</dbReference>
<evidence type="ECO:0000259" key="1">
    <source>
        <dbReference type="PROSITE" id="PS50191"/>
    </source>
</evidence>
<reference evidence="4" key="1">
    <citation type="submission" date="2022-11" db="UniProtKB">
        <authorList>
            <consortium name="EnsemblMetazoa"/>
        </authorList>
    </citation>
    <scope>IDENTIFICATION</scope>
</reference>
<dbReference type="SMART" id="SM01100">
    <property type="entry name" value="CRAL_TRIO_N"/>
    <property type="match status" value="1"/>
</dbReference>
<dbReference type="PANTHER" id="PTHR23324:SF66">
    <property type="entry name" value="PROTEIN REAL-TIME"/>
    <property type="match status" value="1"/>
</dbReference>
<dbReference type="GO" id="GO:0005737">
    <property type="term" value="C:cytoplasm"/>
    <property type="evidence" value="ECO:0007669"/>
    <property type="project" value="TreeGrafter"/>
</dbReference>
<organism evidence="4 5">
    <name type="scientific">Exaiptasia diaphana</name>
    <name type="common">Tropical sea anemone</name>
    <name type="synonym">Aiptasia pulchella</name>
    <dbReference type="NCBI Taxonomy" id="2652724"/>
    <lineage>
        <taxon>Eukaryota</taxon>
        <taxon>Metazoa</taxon>
        <taxon>Cnidaria</taxon>
        <taxon>Anthozoa</taxon>
        <taxon>Hexacorallia</taxon>
        <taxon>Actiniaria</taxon>
        <taxon>Aiptasiidae</taxon>
        <taxon>Exaiptasia</taxon>
    </lineage>
</organism>
<dbReference type="InterPro" id="IPR009038">
    <property type="entry name" value="GOLD_dom"/>
</dbReference>
<dbReference type="PROSITE" id="PS50904">
    <property type="entry name" value="PRELI_MSF1"/>
    <property type="match status" value="1"/>
</dbReference>
<dbReference type="SUPFAM" id="SSF52087">
    <property type="entry name" value="CRAL/TRIO domain"/>
    <property type="match status" value="1"/>
</dbReference>
<dbReference type="RefSeq" id="XP_020914155.1">
    <property type="nucleotide sequence ID" value="XM_021058496.2"/>
</dbReference>